<dbReference type="EMBL" id="KK121160">
    <property type="protein sequence ID" value="KFM79865.1"/>
    <property type="molecule type" value="Genomic_DNA"/>
</dbReference>
<reference evidence="2 3" key="1">
    <citation type="submission" date="2013-11" db="EMBL/GenBank/DDBJ databases">
        <title>Genome sequencing of Stegodyphus mimosarum.</title>
        <authorList>
            <person name="Bechsgaard J."/>
        </authorList>
    </citation>
    <scope>NUCLEOTIDE SEQUENCE [LARGE SCALE GENOMIC DNA]</scope>
</reference>
<feature type="transmembrane region" description="Helical" evidence="1">
    <location>
        <begin position="35"/>
        <end position="61"/>
    </location>
</feature>
<sequence>MNQPEKLPSSECRFFLGQKCISTIFHLDFETVLGLFPKSCCVLFAGIFLFLAYLLLGNLFVNHQHIGIQKWFLHDRVDFQIKKSHIQHTSLKDFFYENIEYQTVKLKFKSTNLIKNLNESRL</sequence>
<proteinExistence type="predicted"/>
<accession>A0A087UR76</accession>
<keyword evidence="1" id="KW-0812">Transmembrane</keyword>
<evidence type="ECO:0000313" key="3">
    <source>
        <dbReference type="Proteomes" id="UP000054359"/>
    </source>
</evidence>
<feature type="non-terminal residue" evidence="2">
    <location>
        <position position="122"/>
    </location>
</feature>
<dbReference type="AlphaFoldDB" id="A0A087UR76"/>
<organism evidence="2 3">
    <name type="scientific">Stegodyphus mimosarum</name>
    <name type="common">African social velvet spider</name>
    <dbReference type="NCBI Taxonomy" id="407821"/>
    <lineage>
        <taxon>Eukaryota</taxon>
        <taxon>Metazoa</taxon>
        <taxon>Ecdysozoa</taxon>
        <taxon>Arthropoda</taxon>
        <taxon>Chelicerata</taxon>
        <taxon>Arachnida</taxon>
        <taxon>Araneae</taxon>
        <taxon>Araneomorphae</taxon>
        <taxon>Entelegynae</taxon>
        <taxon>Eresoidea</taxon>
        <taxon>Eresidae</taxon>
        <taxon>Stegodyphus</taxon>
    </lineage>
</organism>
<evidence type="ECO:0000256" key="1">
    <source>
        <dbReference type="SAM" id="Phobius"/>
    </source>
</evidence>
<dbReference type="Proteomes" id="UP000054359">
    <property type="component" value="Unassembled WGS sequence"/>
</dbReference>
<keyword evidence="1" id="KW-1133">Transmembrane helix</keyword>
<evidence type="ECO:0000313" key="2">
    <source>
        <dbReference type="EMBL" id="KFM79865.1"/>
    </source>
</evidence>
<protein>
    <submittedName>
        <fullName evidence="2">Uncharacterized protein</fullName>
    </submittedName>
</protein>
<gene>
    <name evidence="2" type="ORF">X975_26507</name>
</gene>
<keyword evidence="1" id="KW-0472">Membrane</keyword>
<name>A0A087UR76_STEMI</name>
<keyword evidence="3" id="KW-1185">Reference proteome</keyword>